<dbReference type="AlphaFoldDB" id="A0A1T3CYJ9"/>
<feature type="chain" id="PRO_5013318365" description="Ice-binding protein" evidence="3">
    <location>
        <begin position="20"/>
        <end position="446"/>
    </location>
</feature>
<evidence type="ECO:0000256" key="1">
    <source>
        <dbReference type="ARBA" id="ARBA00005445"/>
    </source>
</evidence>
<accession>A0A1T3CYJ9</accession>
<evidence type="ECO:0008006" key="6">
    <source>
        <dbReference type="Google" id="ProtNLM"/>
    </source>
</evidence>
<evidence type="ECO:0000256" key="2">
    <source>
        <dbReference type="ARBA" id="ARBA00022729"/>
    </source>
</evidence>
<dbReference type="Pfam" id="PF11999">
    <property type="entry name" value="Ice_binding"/>
    <property type="match status" value="1"/>
</dbReference>
<dbReference type="InterPro" id="IPR021884">
    <property type="entry name" value="Ice-bd_prot"/>
</dbReference>
<gene>
    <name evidence="4" type="ORF">A0O28_0062940</name>
</gene>
<evidence type="ECO:0000313" key="5">
    <source>
        <dbReference type="Proteomes" id="UP000191004"/>
    </source>
</evidence>
<evidence type="ECO:0000313" key="4">
    <source>
        <dbReference type="EMBL" id="OPB46173.1"/>
    </source>
</evidence>
<dbReference type="EMBL" id="LVVK01000003">
    <property type="protein sequence ID" value="OPB46173.1"/>
    <property type="molecule type" value="Genomic_DNA"/>
</dbReference>
<comment type="caution">
    <text evidence="4">The sequence shown here is derived from an EMBL/GenBank/DDBJ whole genome shotgun (WGS) entry which is preliminary data.</text>
</comment>
<reference evidence="4 5" key="1">
    <citation type="submission" date="2016-04" db="EMBL/GenBank/DDBJ databases">
        <title>Multiple horizontal gene transfer events from other fungi enriched the ability of the initially mycotrophic fungus Trichoderma (Ascomycota) to feed on dead plant biomass.</title>
        <authorList>
            <person name="Atanasova L."/>
            <person name="Chenthamara K."/>
            <person name="Zhang J."/>
            <person name="Grujic M."/>
            <person name="Henrissat B."/>
            <person name="Kuo A."/>
            <person name="Aertz A."/>
            <person name="Salamov A."/>
            <person name="Lipzen A."/>
            <person name="Labutti K."/>
            <person name="Barry K."/>
            <person name="Miao Y."/>
            <person name="Rahimi M.J."/>
            <person name="Shen Q."/>
            <person name="Grigoriev I.V."/>
            <person name="Kubicek C.P."/>
            <person name="Druzhinina I.S."/>
        </authorList>
    </citation>
    <scope>NUCLEOTIDE SEQUENCE [LARGE SCALE GENOMIC DNA]</scope>
    <source>
        <strain evidence="4 5">NJAU 4742</strain>
    </source>
</reference>
<dbReference type="Proteomes" id="UP000191004">
    <property type="component" value="Unassembled WGS sequence"/>
</dbReference>
<proteinExistence type="inferred from homology"/>
<name>A0A1T3CYJ9_9HYPO</name>
<comment type="similarity">
    <text evidence="1">Belongs to the ice-binding protein family.</text>
</comment>
<organism evidence="4 5">
    <name type="scientific">Trichoderma guizhouense</name>
    <dbReference type="NCBI Taxonomy" id="1491466"/>
    <lineage>
        <taxon>Eukaryota</taxon>
        <taxon>Fungi</taxon>
        <taxon>Dikarya</taxon>
        <taxon>Ascomycota</taxon>
        <taxon>Pezizomycotina</taxon>
        <taxon>Sordariomycetes</taxon>
        <taxon>Hypocreomycetidae</taxon>
        <taxon>Hypocreales</taxon>
        <taxon>Hypocreaceae</taxon>
        <taxon>Trichoderma</taxon>
    </lineage>
</organism>
<sequence>MLYLRFLGSALALAGVIKAQVDLGTALSFAVLGGSAVTNTGPSIISGNVGVSPGSAISGFPPGVVVNGMIHMTDALAAQAQADVTTAYNVAAGLQPNTDLTGQDLGGMTLVAGVYSFSSSAQLTGPLVLDGQGDSSSVWVFQIGSTLTTATASSVILIGGASPCNVFWQVGSSATIGTTTTFVGNVLALTSITLVTGASSNGGLYARNGAYNHRYYYNHSYYNSHRHYYNHCKYYNSNLYYYNHSYYNSHRHYNNHCKYCNSDIYYYCYYYNSNGFKKCKNAYYYERDKHGNSQDSTVQYNRHNNKGQANQDYGYHIKNAPTTITSYGQSFFIETPCTTVLRATVSAAFKKPAPCKDCGTLNADDDVHSKFSSKLCPTYSREAIQVSQVDGPASESTAYLQRNKPLLSTPAVSKSSAIVTAGVSMNWPNLAVVAAALLFLIAIDLL</sequence>
<feature type="signal peptide" evidence="3">
    <location>
        <begin position="1"/>
        <end position="19"/>
    </location>
</feature>
<evidence type="ECO:0000256" key="3">
    <source>
        <dbReference type="SAM" id="SignalP"/>
    </source>
</evidence>
<protein>
    <recommendedName>
        <fullName evidence="6">Ice-binding protein</fullName>
    </recommendedName>
</protein>
<dbReference type="OrthoDB" id="10264374at2759"/>
<keyword evidence="2 3" id="KW-0732">Signal</keyword>
<keyword evidence="5" id="KW-1185">Reference proteome</keyword>